<dbReference type="AlphaFoldDB" id="A0A1T3NK20"/>
<sequence length="88" mass="9202">MKASEVAYKPVGLAIGAVSGMLAGVAFKQAWKTIGHEEDAPDATDEDRTWREILFAAALQGAIFAVVKAAVDRAGATATKRLTGTWPG</sequence>
<organism evidence="2 3">
    <name type="scientific">Embleya scabrispora</name>
    <dbReference type="NCBI Taxonomy" id="159449"/>
    <lineage>
        <taxon>Bacteria</taxon>
        <taxon>Bacillati</taxon>
        <taxon>Actinomycetota</taxon>
        <taxon>Actinomycetes</taxon>
        <taxon>Kitasatosporales</taxon>
        <taxon>Streptomycetaceae</taxon>
        <taxon>Embleya</taxon>
    </lineage>
</organism>
<evidence type="ECO:0008006" key="4">
    <source>
        <dbReference type="Google" id="ProtNLM"/>
    </source>
</evidence>
<keyword evidence="1" id="KW-1133">Transmembrane helix</keyword>
<dbReference type="EMBL" id="MWQN01000004">
    <property type="protein sequence ID" value="OPC77088.1"/>
    <property type="molecule type" value="Genomic_DNA"/>
</dbReference>
<proteinExistence type="predicted"/>
<gene>
    <name evidence="2" type="ORF">B4N89_41715</name>
</gene>
<keyword evidence="1" id="KW-0472">Membrane</keyword>
<dbReference type="OrthoDB" id="5244650at2"/>
<dbReference type="STRING" id="159449.B4N89_41715"/>
<name>A0A1T3NK20_9ACTN</name>
<evidence type="ECO:0000256" key="1">
    <source>
        <dbReference type="SAM" id="Phobius"/>
    </source>
</evidence>
<dbReference type="InterPro" id="IPR025329">
    <property type="entry name" value="DUF4235"/>
</dbReference>
<reference evidence="2 3" key="1">
    <citation type="submission" date="2017-03" db="EMBL/GenBank/DDBJ databases">
        <title>Draft genome sequence of Streptomyces scabrisporus NF3, endophyte isolated from Amphipterygium adstringens.</title>
        <authorList>
            <person name="Vazquez M."/>
            <person name="Ceapa C.D."/>
            <person name="Rodriguez Luna D."/>
            <person name="Sanchez Esquivel S."/>
        </authorList>
    </citation>
    <scope>NUCLEOTIDE SEQUENCE [LARGE SCALE GENOMIC DNA]</scope>
    <source>
        <strain evidence="2 3">NF3</strain>
    </source>
</reference>
<keyword evidence="1" id="KW-0812">Transmembrane</keyword>
<evidence type="ECO:0000313" key="2">
    <source>
        <dbReference type="EMBL" id="OPC77088.1"/>
    </source>
</evidence>
<dbReference type="RefSeq" id="WP_078981848.1">
    <property type="nucleotide sequence ID" value="NZ_MWQN01000004.1"/>
</dbReference>
<evidence type="ECO:0000313" key="3">
    <source>
        <dbReference type="Proteomes" id="UP000190037"/>
    </source>
</evidence>
<protein>
    <recommendedName>
        <fullName evidence="4">DUF4235 domain-containing protein</fullName>
    </recommendedName>
</protein>
<dbReference type="Proteomes" id="UP000190037">
    <property type="component" value="Unassembled WGS sequence"/>
</dbReference>
<keyword evidence="3" id="KW-1185">Reference proteome</keyword>
<feature type="transmembrane region" description="Helical" evidence="1">
    <location>
        <begin position="12"/>
        <end position="31"/>
    </location>
</feature>
<dbReference type="Pfam" id="PF14019">
    <property type="entry name" value="DUF4235"/>
    <property type="match status" value="1"/>
</dbReference>
<comment type="caution">
    <text evidence="2">The sequence shown here is derived from an EMBL/GenBank/DDBJ whole genome shotgun (WGS) entry which is preliminary data.</text>
</comment>
<accession>A0A1T3NK20</accession>